<dbReference type="Pfam" id="PF22322">
    <property type="entry name" value="DUF6973"/>
    <property type="match status" value="1"/>
</dbReference>
<feature type="chain" id="PRO_5046579424" description="DUF6973 domain-containing protein" evidence="1">
    <location>
        <begin position="30"/>
        <end position="267"/>
    </location>
</feature>
<dbReference type="InterPro" id="IPR054246">
    <property type="entry name" value="DUF6973"/>
</dbReference>
<comment type="caution">
    <text evidence="3">The sequence shown here is derived from an EMBL/GenBank/DDBJ whole genome shotgun (WGS) entry which is preliminary data.</text>
</comment>
<evidence type="ECO:0000256" key="1">
    <source>
        <dbReference type="SAM" id="SignalP"/>
    </source>
</evidence>
<evidence type="ECO:0000313" key="4">
    <source>
        <dbReference type="Proteomes" id="UP000640786"/>
    </source>
</evidence>
<keyword evidence="4" id="KW-1185">Reference proteome</keyword>
<organism evidence="3 4">
    <name type="scientific">Psychrobacillus faecigallinarum</name>
    <dbReference type="NCBI Taxonomy" id="2762235"/>
    <lineage>
        <taxon>Bacteria</taxon>
        <taxon>Bacillati</taxon>
        <taxon>Bacillota</taxon>
        <taxon>Bacilli</taxon>
        <taxon>Bacillales</taxon>
        <taxon>Bacillaceae</taxon>
        <taxon>Psychrobacillus</taxon>
    </lineage>
</organism>
<protein>
    <recommendedName>
        <fullName evidence="2">DUF6973 domain-containing protein</fullName>
    </recommendedName>
</protein>
<dbReference type="Proteomes" id="UP000640786">
    <property type="component" value="Unassembled WGS sequence"/>
</dbReference>
<dbReference type="RefSeq" id="WP_144538360.1">
    <property type="nucleotide sequence ID" value="NZ_JACSQO010000005.1"/>
</dbReference>
<accession>A0ABR8RA70</accession>
<gene>
    <name evidence="3" type="ORF">H9650_11260</name>
</gene>
<sequence length="267" mass="29962">MKAKKSLMFFGLVFGMSISLVLPSVQASASTSALNPEVDVQSKIDYGYEDYLLQEIIEFEKANPNLSQEEIDAHFLKLAEKYNRNNKDLQIEPKKNTDTPDFQTYANDTNYIYKVVGGECNLNSLEQSLFNANPTKGFKACVAGKEAQDYTLHKFGRNGHNDKTDAFRHSAWNINMIGFTDDVTFTQKWTNAHENGATNQPVMEFNMDMHNNAQGRLKAQKAGVSTSSSVTAVRNVIDQAYKSGDLQYMPSSTQRVNFTGKSSDYVR</sequence>
<proteinExistence type="predicted"/>
<evidence type="ECO:0000259" key="2">
    <source>
        <dbReference type="Pfam" id="PF22322"/>
    </source>
</evidence>
<feature type="domain" description="DUF6973" evidence="2">
    <location>
        <begin position="129"/>
        <end position="240"/>
    </location>
</feature>
<reference evidence="3 4" key="1">
    <citation type="submission" date="2020-08" db="EMBL/GenBank/DDBJ databases">
        <title>A Genomic Blueprint of the Chicken Gut Microbiome.</title>
        <authorList>
            <person name="Gilroy R."/>
            <person name="Ravi A."/>
            <person name="Getino M."/>
            <person name="Pursley I."/>
            <person name="Horton D.L."/>
            <person name="Alikhan N.-F."/>
            <person name="Baker D."/>
            <person name="Gharbi K."/>
            <person name="Hall N."/>
            <person name="Watson M."/>
            <person name="Adriaenssens E.M."/>
            <person name="Foster-Nyarko E."/>
            <person name="Jarju S."/>
            <person name="Secka A."/>
            <person name="Antonio M."/>
            <person name="Oren A."/>
            <person name="Chaudhuri R."/>
            <person name="La Ragione R.M."/>
            <person name="Hildebrand F."/>
            <person name="Pallen M.J."/>
        </authorList>
    </citation>
    <scope>NUCLEOTIDE SEQUENCE [LARGE SCALE GENOMIC DNA]</scope>
    <source>
        <strain evidence="3 4">Sa2BUA9</strain>
    </source>
</reference>
<dbReference type="EMBL" id="JACSQO010000005">
    <property type="protein sequence ID" value="MBD7944694.1"/>
    <property type="molecule type" value="Genomic_DNA"/>
</dbReference>
<feature type="signal peptide" evidence="1">
    <location>
        <begin position="1"/>
        <end position="29"/>
    </location>
</feature>
<name>A0ABR8RA70_9BACI</name>
<evidence type="ECO:0000313" key="3">
    <source>
        <dbReference type="EMBL" id="MBD7944694.1"/>
    </source>
</evidence>
<keyword evidence="1" id="KW-0732">Signal</keyword>